<dbReference type="SUPFAM" id="SSF56601">
    <property type="entry name" value="beta-lactamase/transpeptidase-like"/>
    <property type="match status" value="1"/>
</dbReference>
<dbReference type="GO" id="GO:0009002">
    <property type="term" value="F:serine-type D-Ala-D-Ala carboxypeptidase activity"/>
    <property type="evidence" value="ECO:0007669"/>
    <property type="project" value="UniProtKB-EC"/>
</dbReference>
<organism evidence="18 19">
    <name type="scientific">Paenirhodobacter enshiensis</name>
    <dbReference type="NCBI Taxonomy" id="1105367"/>
    <lineage>
        <taxon>Bacteria</taxon>
        <taxon>Pseudomonadati</taxon>
        <taxon>Pseudomonadota</taxon>
        <taxon>Alphaproteobacteria</taxon>
        <taxon>Rhodobacterales</taxon>
        <taxon>Rhodobacter group</taxon>
        <taxon>Paenirhodobacter</taxon>
    </lineage>
</organism>
<comment type="similarity">
    <text evidence="3 15">Belongs to the peptidase S11 family.</text>
</comment>
<feature type="active site" evidence="13">
    <location>
        <position position="114"/>
    </location>
</feature>
<dbReference type="SMART" id="SM00936">
    <property type="entry name" value="PBP5_C"/>
    <property type="match status" value="1"/>
</dbReference>
<protein>
    <recommendedName>
        <fullName evidence="4">serine-type D-Ala-D-Ala carboxypeptidase</fullName>
        <ecNumber evidence="4">3.4.16.4</ecNumber>
    </recommendedName>
</protein>
<gene>
    <name evidence="18" type="ORF">CG50_10870</name>
</gene>
<dbReference type="InterPro" id="IPR001967">
    <property type="entry name" value="Peptidase_S11_N"/>
</dbReference>
<evidence type="ECO:0000313" key="19">
    <source>
        <dbReference type="Proteomes" id="UP000028824"/>
    </source>
</evidence>
<comment type="pathway">
    <text evidence="2">Cell wall biogenesis; peptidoglycan biosynthesis.</text>
</comment>
<dbReference type="GO" id="GO:0006508">
    <property type="term" value="P:proteolysis"/>
    <property type="evidence" value="ECO:0007669"/>
    <property type="project" value="UniProtKB-KW"/>
</dbReference>
<dbReference type="PANTHER" id="PTHR21581">
    <property type="entry name" value="D-ALANYL-D-ALANINE CARBOXYPEPTIDASE"/>
    <property type="match status" value="1"/>
</dbReference>
<dbReference type="EMBL" id="JFZB01000056">
    <property type="protein sequence ID" value="KFI24285.1"/>
    <property type="molecule type" value="Genomic_DNA"/>
</dbReference>
<dbReference type="SUPFAM" id="SSF69189">
    <property type="entry name" value="Penicillin-binding protein associated domain"/>
    <property type="match status" value="1"/>
</dbReference>
<keyword evidence="7 16" id="KW-0732">Signal</keyword>
<dbReference type="OrthoDB" id="9795979at2"/>
<keyword evidence="9" id="KW-0133">Cell shape</keyword>
<evidence type="ECO:0000259" key="17">
    <source>
        <dbReference type="SMART" id="SM00936"/>
    </source>
</evidence>
<evidence type="ECO:0000256" key="10">
    <source>
        <dbReference type="ARBA" id="ARBA00022984"/>
    </source>
</evidence>
<comment type="function">
    <text evidence="1">Removes C-terminal D-alanyl residues from sugar-peptide cell wall precursors.</text>
</comment>
<evidence type="ECO:0000256" key="8">
    <source>
        <dbReference type="ARBA" id="ARBA00022801"/>
    </source>
</evidence>
<feature type="active site" description="Acyl-ester intermediate" evidence="13">
    <location>
        <position position="54"/>
    </location>
</feature>
<evidence type="ECO:0000256" key="14">
    <source>
        <dbReference type="PIRSR" id="PIRSR618044-2"/>
    </source>
</evidence>
<reference evidence="18 19" key="1">
    <citation type="submission" date="2014-03" db="EMBL/GenBank/DDBJ databases">
        <title>Genome of Paenirhodobacter enshiensis DW2-9.</title>
        <authorList>
            <person name="Wang D."/>
            <person name="Wang G."/>
        </authorList>
    </citation>
    <scope>NUCLEOTIDE SEQUENCE [LARGE SCALE GENOMIC DNA]</scope>
    <source>
        <strain evidence="18 19">DW2-9</strain>
    </source>
</reference>
<dbReference type="Pfam" id="PF07943">
    <property type="entry name" value="PBP5_C"/>
    <property type="match status" value="1"/>
</dbReference>
<dbReference type="EC" id="3.4.16.4" evidence="4"/>
<evidence type="ECO:0000256" key="2">
    <source>
        <dbReference type="ARBA" id="ARBA00004752"/>
    </source>
</evidence>
<feature type="active site" description="Proton acceptor" evidence="13">
    <location>
        <position position="57"/>
    </location>
</feature>
<dbReference type="STRING" id="1105367.CG50_10870"/>
<evidence type="ECO:0000256" key="12">
    <source>
        <dbReference type="ARBA" id="ARBA00034000"/>
    </source>
</evidence>
<keyword evidence="8" id="KW-0378">Hydrolase</keyword>
<evidence type="ECO:0000256" key="1">
    <source>
        <dbReference type="ARBA" id="ARBA00003217"/>
    </source>
</evidence>
<dbReference type="GO" id="GO:0071555">
    <property type="term" value="P:cell wall organization"/>
    <property type="evidence" value="ECO:0007669"/>
    <property type="project" value="UniProtKB-KW"/>
</dbReference>
<feature type="chain" id="PRO_5001817029" description="serine-type D-Ala-D-Ala carboxypeptidase" evidence="16">
    <location>
        <begin position="23"/>
        <end position="394"/>
    </location>
</feature>
<evidence type="ECO:0000256" key="11">
    <source>
        <dbReference type="ARBA" id="ARBA00023316"/>
    </source>
</evidence>
<keyword evidence="10" id="KW-0573">Peptidoglycan synthesis</keyword>
<evidence type="ECO:0000256" key="7">
    <source>
        <dbReference type="ARBA" id="ARBA00022729"/>
    </source>
</evidence>
<evidence type="ECO:0000313" key="18">
    <source>
        <dbReference type="EMBL" id="KFI24285.1"/>
    </source>
</evidence>
<evidence type="ECO:0000256" key="16">
    <source>
        <dbReference type="SAM" id="SignalP"/>
    </source>
</evidence>
<accession>A0A086XQI5</accession>
<dbReference type="Gene3D" id="2.60.410.10">
    <property type="entry name" value="D-Ala-D-Ala carboxypeptidase, C-terminal domain"/>
    <property type="match status" value="1"/>
</dbReference>
<dbReference type="InterPro" id="IPR018044">
    <property type="entry name" value="Peptidase_S11"/>
</dbReference>
<dbReference type="GO" id="GO:0009252">
    <property type="term" value="P:peptidoglycan biosynthetic process"/>
    <property type="evidence" value="ECO:0007669"/>
    <property type="project" value="UniProtKB-UniPathway"/>
</dbReference>
<evidence type="ECO:0000256" key="9">
    <source>
        <dbReference type="ARBA" id="ARBA00022960"/>
    </source>
</evidence>
<evidence type="ECO:0000256" key="15">
    <source>
        <dbReference type="RuleBase" id="RU004016"/>
    </source>
</evidence>
<feature type="domain" description="Peptidase S11 D-Ala-D-Ala carboxypeptidase A C-terminal" evidence="17">
    <location>
        <begin position="278"/>
        <end position="369"/>
    </location>
</feature>
<dbReference type="RefSeq" id="WP_051910078.1">
    <property type="nucleotide sequence ID" value="NZ_JAYRGJ010000019.1"/>
</dbReference>
<dbReference type="PRINTS" id="PR00725">
    <property type="entry name" value="DADACBPTASE1"/>
</dbReference>
<keyword evidence="19" id="KW-1185">Reference proteome</keyword>
<evidence type="ECO:0000256" key="3">
    <source>
        <dbReference type="ARBA" id="ARBA00007164"/>
    </source>
</evidence>
<evidence type="ECO:0000256" key="4">
    <source>
        <dbReference type="ARBA" id="ARBA00012448"/>
    </source>
</evidence>
<dbReference type="UniPathway" id="UPA00219"/>
<feature type="signal peptide" evidence="16">
    <location>
        <begin position="1"/>
        <end position="22"/>
    </location>
</feature>
<dbReference type="eggNOG" id="COG1686">
    <property type="taxonomic scope" value="Bacteria"/>
</dbReference>
<dbReference type="InterPro" id="IPR037167">
    <property type="entry name" value="Peptidase_S11_C_sf"/>
</dbReference>
<keyword evidence="11" id="KW-0961">Cell wall biogenesis/degradation</keyword>
<dbReference type="Proteomes" id="UP000028824">
    <property type="component" value="Unassembled WGS sequence"/>
</dbReference>
<dbReference type="Gene3D" id="3.40.710.10">
    <property type="entry name" value="DD-peptidase/beta-lactamase superfamily"/>
    <property type="match status" value="1"/>
</dbReference>
<evidence type="ECO:0000256" key="13">
    <source>
        <dbReference type="PIRSR" id="PIRSR618044-1"/>
    </source>
</evidence>
<evidence type="ECO:0000256" key="5">
    <source>
        <dbReference type="ARBA" id="ARBA00022645"/>
    </source>
</evidence>
<dbReference type="InterPro" id="IPR012907">
    <property type="entry name" value="Peptidase_S11_C"/>
</dbReference>
<comment type="caution">
    <text evidence="18">The sequence shown here is derived from an EMBL/GenBank/DDBJ whole genome shotgun (WGS) entry which is preliminary data.</text>
</comment>
<dbReference type="Pfam" id="PF00768">
    <property type="entry name" value="Peptidase_S11"/>
    <property type="match status" value="1"/>
</dbReference>
<keyword evidence="6" id="KW-0645">Protease</keyword>
<dbReference type="AlphaFoldDB" id="A0A086XQI5"/>
<dbReference type="InterPro" id="IPR015956">
    <property type="entry name" value="Peniciliin-bd_prot_C_sf"/>
</dbReference>
<name>A0A086XQI5_9RHOB</name>
<dbReference type="InterPro" id="IPR012338">
    <property type="entry name" value="Beta-lactam/transpept-like"/>
</dbReference>
<dbReference type="GO" id="GO:0008360">
    <property type="term" value="P:regulation of cell shape"/>
    <property type="evidence" value="ECO:0007669"/>
    <property type="project" value="UniProtKB-KW"/>
</dbReference>
<comment type="catalytic activity">
    <reaction evidence="12">
        <text>Preferential cleavage: (Ac)2-L-Lys-D-Ala-|-D-Ala. Also transpeptidation of peptidyl-alanyl moieties that are N-acyl substituents of D-alanine.</text>
        <dbReference type="EC" id="3.4.16.4"/>
    </reaction>
</comment>
<keyword evidence="5 18" id="KW-0121">Carboxypeptidase</keyword>
<dbReference type="PANTHER" id="PTHR21581:SF6">
    <property type="entry name" value="TRAFFICKING PROTEIN PARTICLE COMPLEX SUBUNIT 12"/>
    <property type="match status" value="1"/>
</dbReference>
<sequence>MPIYRLLAAAILSLAAALPARAFETSAKYAWVYDLTTHTVLLDKDADTPFPPASMSKLMTVDLLFEALEKGVVTLDTTLPVSTRAKSMGGSTMFLNEMDTPTVRELMQGIVINSGNDACVAVAEGLSTIEGLGGTEEAFAARMTSRAKELGLTHSHFANASGWPDPAQRMSVRDLGILASHLITTYPQYYPLFSETTFDYKGRSPANANNRNPMLAIKGSDWHADGMKTGHTAESGYGLVGSAVMGERRIVFVLGGMASEKERAQQGEAVANWAFRQFTLKTVAAKGTTLAEASVWMGASGKVPLVPAEDVKFLFPVGTLDQAKAEVVYKGPIAAPIKAGDHIADLVLTIPGEDEPTSVPLVAGKDVAKGGFLVRVGSALSHLTGRALGMATAS</sequence>
<feature type="binding site" evidence="14">
    <location>
        <position position="228"/>
    </location>
    <ligand>
        <name>substrate</name>
    </ligand>
</feature>
<proteinExistence type="inferred from homology"/>
<evidence type="ECO:0000256" key="6">
    <source>
        <dbReference type="ARBA" id="ARBA00022670"/>
    </source>
</evidence>